<dbReference type="AlphaFoldDB" id="A0A4E9DNU4"/>
<reference evidence="2" key="1">
    <citation type="submission" date="2019-04" db="EMBL/GenBank/DDBJ databases">
        <authorList>
            <person name="Melise S."/>
            <person name="Noan J."/>
            <person name="Okalmin O."/>
        </authorList>
    </citation>
    <scope>NUCLEOTIDE SEQUENCE</scope>
    <source>
        <strain evidence="2">FN9</strain>
    </source>
</reference>
<evidence type="ECO:0000313" key="1">
    <source>
        <dbReference type="EMBL" id="CAG1963443.1"/>
    </source>
</evidence>
<dbReference type="Proteomes" id="UP000746612">
    <property type="component" value="Unassembled WGS sequence"/>
</dbReference>
<dbReference type="EMBL" id="CAAKMV010000099">
    <property type="protein sequence ID" value="VIO54405.1"/>
    <property type="molecule type" value="Genomic_DNA"/>
</dbReference>
<protein>
    <submittedName>
        <fullName evidence="2">Uncharacterized protein</fullName>
    </submittedName>
</protein>
<organism evidence="2">
    <name type="scientific">Gibberella zeae</name>
    <name type="common">Wheat head blight fungus</name>
    <name type="synonym">Fusarium graminearum</name>
    <dbReference type="NCBI Taxonomy" id="5518"/>
    <lineage>
        <taxon>Eukaryota</taxon>
        <taxon>Fungi</taxon>
        <taxon>Dikarya</taxon>
        <taxon>Ascomycota</taxon>
        <taxon>Pezizomycotina</taxon>
        <taxon>Sordariomycetes</taxon>
        <taxon>Hypocreomycetidae</taxon>
        <taxon>Hypocreales</taxon>
        <taxon>Nectriaceae</taxon>
        <taxon>Fusarium</taxon>
    </lineage>
</organism>
<reference evidence="1" key="2">
    <citation type="submission" date="2021-03" db="EMBL/GenBank/DDBJ databases">
        <authorList>
            <person name="Alouane T."/>
            <person name="Langin T."/>
            <person name="Bonhomme L."/>
        </authorList>
    </citation>
    <scope>NUCLEOTIDE SEQUENCE</scope>
    <source>
        <strain evidence="1">MDC_Fg202</strain>
    </source>
</reference>
<evidence type="ECO:0000313" key="2">
    <source>
        <dbReference type="EMBL" id="VIO54405.1"/>
    </source>
</evidence>
<name>A0A4E9DNU4_GIBZA</name>
<gene>
    <name evidence="2" type="ORF">FUG_LOCUS122128</name>
    <name evidence="1" type="ORF">MDCFG202_LOCUS12229</name>
</gene>
<accession>A0A4E9DNU4</accession>
<proteinExistence type="predicted"/>
<sequence length="78" mass="8485">MCPSASQLRIYGTDGRPAEVSGVFGATPKADRHRARLDPWRLHVFGTSSLNFVPLTLSCQNSRLKPPDASPVRPVPTV</sequence>
<dbReference type="EMBL" id="CAJPIJ010000022">
    <property type="protein sequence ID" value="CAG1963443.1"/>
    <property type="molecule type" value="Genomic_DNA"/>
</dbReference>